<dbReference type="InterPro" id="IPR024983">
    <property type="entry name" value="CHAT_dom"/>
</dbReference>
<keyword evidence="3" id="KW-1185">Reference proteome</keyword>
<accession>A0A7L6AWR1</accession>
<reference evidence="2" key="1">
    <citation type="submission" date="2020-06" db="EMBL/GenBank/DDBJ databases">
        <title>Analysis procedures for assessing recovery of high quality, complete, closed genomes from Nanopore long read metagenome sequencing.</title>
        <authorList>
            <person name="Bessarab I."/>
            <person name="Arumugam K."/>
            <person name="Haryono M."/>
            <person name="Liu X."/>
            <person name="Roy S."/>
            <person name="Zuniga-Montanez R.E."/>
            <person name="Qiu G."/>
            <person name="Drautz-Moses D.I."/>
            <person name="Law Y.Y."/>
            <person name="Wuertz S."/>
            <person name="Lauro F.M."/>
            <person name="Huson D.H."/>
            <person name="Williams R.B."/>
        </authorList>
    </citation>
    <scope>NUCLEOTIDE SEQUENCE [LARGE SCALE GENOMIC DNA]</scope>
    <source>
        <strain evidence="2">SSD2</strain>
    </source>
</reference>
<dbReference type="AlphaFoldDB" id="A0A7L6AWR1"/>
<evidence type="ECO:0000259" key="1">
    <source>
        <dbReference type="Pfam" id="PF12770"/>
    </source>
</evidence>
<dbReference type="EMBL" id="CP059265">
    <property type="protein sequence ID" value="QLQ33432.1"/>
    <property type="molecule type" value="Genomic_DNA"/>
</dbReference>
<dbReference type="KEGG" id="this:HZT40_19555"/>
<name>A0A7L6AWR1_9GAMM</name>
<dbReference type="Pfam" id="PF12770">
    <property type="entry name" value="CHAT"/>
    <property type="match status" value="1"/>
</dbReference>
<dbReference type="Proteomes" id="UP000510621">
    <property type="component" value="Chromosome"/>
</dbReference>
<evidence type="ECO:0000313" key="2">
    <source>
        <dbReference type="EMBL" id="QLQ33432.1"/>
    </source>
</evidence>
<evidence type="ECO:0000313" key="3">
    <source>
        <dbReference type="Proteomes" id="UP000510621"/>
    </source>
</evidence>
<organism evidence="2 3">
    <name type="scientific">Candidatus Thiothrix singaporensis</name>
    <dbReference type="NCBI Taxonomy" id="2799669"/>
    <lineage>
        <taxon>Bacteria</taxon>
        <taxon>Pseudomonadati</taxon>
        <taxon>Pseudomonadota</taxon>
        <taxon>Gammaproteobacteria</taxon>
        <taxon>Thiotrichales</taxon>
        <taxon>Thiotrichaceae</taxon>
        <taxon>Thiothrix</taxon>
    </lineage>
</organism>
<feature type="domain" description="CHAT" evidence="1">
    <location>
        <begin position="1"/>
        <end position="63"/>
    </location>
</feature>
<proteinExistence type="predicted"/>
<protein>
    <submittedName>
        <fullName evidence="2">CHAT domain-containing protein</fullName>
    </submittedName>
</protein>
<gene>
    <name evidence="2" type="ORF">HZT40_19555</name>
</gene>
<sequence>MPDTATELAKIASLLHSEPDKSLFLGKDANETHLKQLSQSGQLRHGRILSFATHALLPPTNQGNPCLSGWNPALS</sequence>